<evidence type="ECO:0000259" key="4">
    <source>
        <dbReference type="PROSITE" id="PS51635"/>
    </source>
</evidence>
<dbReference type="PROSITE" id="PS51635">
    <property type="entry name" value="PNPLA"/>
    <property type="match status" value="1"/>
</dbReference>
<dbReference type="SUPFAM" id="SSF52151">
    <property type="entry name" value="FabD/lysophospholipase-like"/>
    <property type="match status" value="1"/>
</dbReference>
<dbReference type="EMBL" id="JAFGIX010000040">
    <property type="protein sequence ID" value="MBN1573136.1"/>
    <property type="molecule type" value="Genomic_DNA"/>
</dbReference>
<accession>A0A9D8PM84</accession>
<organism evidence="5 6">
    <name type="scientific">Candidatus Zymogenus saltonus</name>
    <dbReference type="NCBI Taxonomy" id="2844893"/>
    <lineage>
        <taxon>Bacteria</taxon>
        <taxon>Deltaproteobacteria</taxon>
        <taxon>Candidatus Zymogenia</taxon>
        <taxon>Candidatus Zymogeniales</taxon>
        <taxon>Candidatus Zymogenaceae</taxon>
        <taxon>Candidatus Zymogenus</taxon>
    </lineage>
</organism>
<feature type="active site" description="Proton acceptor" evidence="2">
    <location>
        <position position="201"/>
    </location>
</feature>
<gene>
    <name evidence="5" type="ORF">JW984_08070</name>
</gene>
<dbReference type="Pfam" id="PF01734">
    <property type="entry name" value="Patatin"/>
    <property type="match status" value="1"/>
</dbReference>
<keyword evidence="1 2" id="KW-0443">Lipid metabolism</keyword>
<dbReference type="Proteomes" id="UP000809273">
    <property type="component" value="Unassembled WGS sequence"/>
</dbReference>
<dbReference type="GO" id="GO:0016787">
    <property type="term" value="F:hydrolase activity"/>
    <property type="evidence" value="ECO:0007669"/>
    <property type="project" value="UniProtKB-UniRule"/>
</dbReference>
<keyword evidence="2" id="KW-0442">Lipid degradation</keyword>
<keyword evidence="2" id="KW-0378">Hydrolase</keyword>
<dbReference type="AlphaFoldDB" id="A0A9D8PM84"/>
<dbReference type="Gene3D" id="3.40.1090.10">
    <property type="entry name" value="Cytosolic phospholipase A2 catalytic domain"/>
    <property type="match status" value="1"/>
</dbReference>
<feature type="short sequence motif" description="DGA/G" evidence="2">
    <location>
        <begin position="201"/>
        <end position="203"/>
    </location>
</feature>
<evidence type="ECO:0000256" key="2">
    <source>
        <dbReference type="PROSITE-ProRule" id="PRU01161"/>
    </source>
</evidence>
<evidence type="ECO:0000256" key="1">
    <source>
        <dbReference type="ARBA" id="ARBA00023098"/>
    </source>
</evidence>
<evidence type="ECO:0000256" key="3">
    <source>
        <dbReference type="SAM" id="MobiDB-lite"/>
    </source>
</evidence>
<name>A0A9D8PM84_9DELT</name>
<feature type="domain" description="PNPLA" evidence="4">
    <location>
        <begin position="18"/>
        <end position="215"/>
    </location>
</feature>
<dbReference type="InterPro" id="IPR016035">
    <property type="entry name" value="Acyl_Trfase/lysoPLipase"/>
</dbReference>
<dbReference type="GO" id="GO:0016042">
    <property type="term" value="P:lipid catabolic process"/>
    <property type="evidence" value="ECO:0007669"/>
    <property type="project" value="UniProtKB-UniRule"/>
</dbReference>
<sequence>MAKQEKRPMEKFRKNVAISIDGGGIKGVAAARALIDLEAELLKNNKSFVDTFHLVAGTSTGAIIAACIASGVKAEKIFDLYTSLGVSVFKKSPLRPWPFCSHRYTNKVLEEELKRLIGDRKMKDFCQGERPIDLVITTIDIFENRTRFIKPWNKPTKEELKIAKKESKEEVDFTEWTVVKAVLASSAVPSLFFPVDGHYADGGFGAYGNPCYYAAFELAYCLGWNAKDTTLISIGTGKEKPIEDIPKTAFGWIMPIIDSFRQSSNDQQVFLVQNFFKELDFRRFQVDIEEYIKLDDASPKNIELLEKYGEELGKKIKENDWEEKEPIQHPGGKCLKLK</sequence>
<feature type="active site" description="Nucleophile" evidence="2">
    <location>
        <position position="59"/>
    </location>
</feature>
<dbReference type="InterPro" id="IPR047156">
    <property type="entry name" value="Teg/CotR/CapV-like"/>
</dbReference>
<reference evidence="5" key="1">
    <citation type="journal article" date="2021" name="Environ. Microbiol.">
        <title>Genomic characterization of three novel Desulfobacterota classes expand the metabolic and phylogenetic diversity of the phylum.</title>
        <authorList>
            <person name="Murphy C.L."/>
            <person name="Biggerstaff J."/>
            <person name="Eichhorn A."/>
            <person name="Ewing E."/>
            <person name="Shahan R."/>
            <person name="Soriano D."/>
            <person name="Stewart S."/>
            <person name="VanMol K."/>
            <person name="Walker R."/>
            <person name="Walters P."/>
            <person name="Elshahed M.S."/>
            <person name="Youssef N.H."/>
        </authorList>
    </citation>
    <scope>NUCLEOTIDE SEQUENCE</scope>
    <source>
        <strain evidence="5">Zod_Metabat.24</strain>
    </source>
</reference>
<reference evidence="5" key="2">
    <citation type="submission" date="2021-01" db="EMBL/GenBank/DDBJ databases">
        <authorList>
            <person name="Hahn C.R."/>
            <person name="Youssef N.H."/>
            <person name="Elshahed M."/>
        </authorList>
    </citation>
    <scope>NUCLEOTIDE SEQUENCE</scope>
    <source>
        <strain evidence="5">Zod_Metabat.24</strain>
    </source>
</reference>
<dbReference type="CDD" id="cd07199">
    <property type="entry name" value="Pat17_PNPLA8_PNPLA9_like"/>
    <property type="match status" value="1"/>
</dbReference>
<feature type="short sequence motif" description="GXSXG" evidence="2">
    <location>
        <begin position="57"/>
        <end position="61"/>
    </location>
</feature>
<evidence type="ECO:0000313" key="5">
    <source>
        <dbReference type="EMBL" id="MBN1573136.1"/>
    </source>
</evidence>
<dbReference type="InterPro" id="IPR002641">
    <property type="entry name" value="PNPLA_dom"/>
</dbReference>
<dbReference type="PANTHER" id="PTHR24138">
    <property type="entry name" value="INTRACELLLAR PHOSPHOLIPASE A FAMILY"/>
    <property type="match status" value="1"/>
</dbReference>
<proteinExistence type="predicted"/>
<feature type="region of interest" description="Disordered" evidence="3">
    <location>
        <begin position="319"/>
        <end position="338"/>
    </location>
</feature>
<evidence type="ECO:0000313" key="6">
    <source>
        <dbReference type="Proteomes" id="UP000809273"/>
    </source>
</evidence>
<feature type="short sequence motif" description="GXGXXG" evidence="2">
    <location>
        <begin position="22"/>
        <end position="27"/>
    </location>
</feature>
<comment type="caution">
    <text evidence="5">The sequence shown here is derived from an EMBL/GenBank/DDBJ whole genome shotgun (WGS) entry which is preliminary data.</text>
</comment>
<protein>
    <submittedName>
        <fullName evidence="5">Patatin-like phospholipase family protein</fullName>
    </submittedName>
</protein>
<dbReference type="PANTHER" id="PTHR24138:SF10">
    <property type="entry name" value="PHOSPHOLIPASE A2"/>
    <property type="match status" value="1"/>
</dbReference>